<evidence type="ECO:0000313" key="1">
    <source>
        <dbReference type="EMBL" id="KKL72773.1"/>
    </source>
</evidence>
<dbReference type="AlphaFoldDB" id="A0A0F9EFD8"/>
<feature type="non-terminal residue" evidence="1">
    <location>
        <position position="36"/>
    </location>
</feature>
<accession>A0A0F9EFD8</accession>
<organism evidence="1">
    <name type="scientific">marine sediment metagenome</name>
    <dbReference type="NCBI Taxonomy" id="412755"/>
    <lineage>
        <taxon>unclassified sequences</taxon>
        <taxon>metagenomes</taxon>
        <taxon>ecological metagenomes</taxon>
    </lineage>
</organism>
<dbReference type="EMBL" id="LAZR01025166">
    <property type="protein sequence ID" value="KKL72773.1"/>
    <property type="molecule type" value="Genomic_DNA"/>
</dbReference>
<proteinExistence type="predicted"/>
<name>A0A0F9EFD8_9ZZZZ</name>
<reference evidence="1" key="1">
    <citation type="journal article" date="2015" name="Nature">
        <title>Complex archaea that bridge the gap between prokaryotes and eukaryotes.</title>
        <authorList>
            <person name="Spang A."/>
            <person name="Saw J.H."/>
            <person name="Jorgensen S.L."/>
            <person name="Zaremba-Niedzwiedzka K."/>
            <person name="Martijn J."/>
            <person name="Lind A.E."/>
            <person name="van Eijk R."/>
            <person name="Schleper C."/>
            <person name="Guy L."/>
            <person name="Ettema T.J."/>
        </authorList>
    </citation>
    <scope>NUCLEOTIDE SEQUENCE</scope>
</reference>
<comment type="caution">
    <text evidence="1">The sequence shown here is derived from an EMBL/GenBank/DDBJ whole genome shotgun (WGS) entry which is preliminary data.</text>
</comment>
<sequence>MTTLKEVHEITEKLHKGKTAIHLNVAIDAAIILANR</sequence>
<protein>
    <submittedName>
        <fullName evidence="1">Uncharacterized protein</fullName>
    </submittedName>
</protein>
<gene>
    <name evidence="1" type="ORF">LCGC14_2081580</name>
</gene>